<keyword evidence="4" id="KW-1185">Reference proteome</keyword>
<dbReference type="SMART" id="SM00894">
    <property type="entry name" value="Excalibur"/>
    <property type="match status" value="1"/>
</dbReference>
<dbReference type="InterPro" id="IPR008613">
    <property type="entry name" value="Excalibur_Ca-bd_domain"/>
</dbReference>
<evidence type="ECO:0000313" key="3">
    <source>
        <dbReference type="EMBL" id="KAE8762100.1"/>
    </source>
</evidence>
<comment type="caution">
    <text evidence="3">The sequence shown here is derived from an EMBL/GenBank/DDBJ whole genome shotgun (WGS) entry which is preliminary data.</text>
</comment>
<accession>A0A7J5UIK3</accession>
<dbReference type="RefSeq" id="WP_170297372.1">
    <property type="nucleotide sequence ID" value="NZ_WHJE01000279.1"/>
</dbReference>
<organism evidence="3 4">
    <name type="scientific">Georgenia thermotolerans</name>
    <dbReference type="NCBI Taxonomy" id="527326"/>
    <lineage>
        <taxon>Bacteria</taxon>
        <taxon>Bacillati</taxon>
        <taxon>Actinomycetota</taxon>
        <taxon>Actinomycetes</taxon>
        <taxon>Micrococcales</taxon>
        <taxon>Bogoriellaceae</taxon>
        <taxon>Georgenia</taxon>
    </lineage>
</organism>
<evidence type="ECO:0000259" key="2">
    <source>
        <dbReference type="SMART" id="SM00894"/>
    </source>
</evidence>
<protein>
    <submittedName>
        <fullName evidence="3">Calcium-binding protein</fullName>
    </submittedName>
</protein>
<proteinExistence type="predicted"/>
<evidence type="ECO:0000313" key="4">
    <source>
        <dbReference type="Proteomes" id="UP000451860"/>
    </source>
</evidence>
<gene>
    <name evidence="3" type="ORF">GB883_21120</name>
</gene>
<feature type="non-terminal residue" evidence="3">
    <location>
        <position position="1"/>
    </location>
</feature>
<feature type="region of interest" description="Disordered" evidence="1">
    <location>
        <begin position="19"/>
        <end position="47"/>
    </location>
</feature>
<feature type="domain" description="Excalibur calcium-binding" evidence="2">
    <location>
        <begin position="11"/>
        <end position="47"/>
    </location>
</feature>
<dbReference type="Pfam" id="PF05901">
    <property type="entry name" value="Excalibur"/>
    <property type="match status" value="1"/>
</dbReference>
<feature type="compositionally biased region" description="Basic and acidic residues" evidence="1">
    <location>
        <begin position="36"/>
        <end position="47"/>
    </location>
</feature>
<dbReference type="EMBL" id="WHJE01000279">
    <property type="protein sequence ID" value="KAE8762100.1"/>
    <property type="molecule type" value="Genomic_DNA"/>
</dbReference>
<evidence type="ECO:0000256" key="1">
    <source>
        <dbReference type="SAM" id="MobiDB-lite"/>
    </source>
</evidence>
<dbReference type="Proteomes" id="UP000451860">
    <property type="component" value="Unassembled WGS sequence"/>
</dbReference>
<dbReference type="AlphaFoldDB" id="A0A7J5UIK3"/>
<sequence length="47" mass="4512">PAPAPAPAAEPYANCAAARAAGAAPVHRGDPGYGAHLDRDGDGVGCE</sequence>
<reference evidence="3 4" key="1">
    <citation type="submission" date="2019-10" db="EMBL/GenBank/DDBJ databases">
        <title>Georgenia wutianyii sp. nov. and Georgenia yuyongxinii sp. nov. isolated from plateau pika (Ochotona curzoniae) in the Qinghai-Tibet plateau of China.</title>
        <authorList>
            <person name="Tian Z."/>
        </authorList>
    </citation>
    <scope>NUCLEOTIDE SEQUENCE [LARGE SCALE GENOMIC DNA]</scope>
    <source>
        <strain evidence="3 4">DSM 21501</strain>
    </source>
</reference>
<name>A0A7J5UIK3_9MICO</name>